<accession>A0ABV7AAJ8</accession>
<dbReference type="InterPro" id="IPR000795">
    <property type="entry name" value="T_Tr_GTP-bd_dom"/>
</dbReference>
<dbReference type="NCBIfam" id="TIGR00231">
    <property type="entry name" value="small_GTP"/>
    <property type="match status" value="1"/>
</dbReference>
<keyword evidence="5 7" id="KW-0648">Protein biosynthesis</keyword>
<comment type="caution">
    <text evidence="10">The sequence shown here is derived from an EMBL/GenBank/DDBJ whole genome shotgun (WGS) entry which is preliminary data.</text>
</comment>
<protein>
    <recommendedName>
        <fullName evidence="7 8">Peptide chain release factor 3</fullName>
        <shortName evidence="7">RF-3</shortName>
    </recommendedName>
</protein>
<dbReference type="InterPro" id="IPR032090">
    <property type="entry name" value="RF3_C"/>
</dbReference>
<dbReference type="PROSITE" id="PS51722">
    <property type="entry name" value="G_TR_2"/>
    <property type="match status" value="1"/>
</dbReference>
<dbReference type="PANTHER" id="PTHR43556:SF2">
    <property type="entry name" value="PEPTIDE CHAIN RELEASE FACTOR RF3"/>
    <property type="match status" value="1"/>
</dbReference>
<sequence>MSIGDEVGQRKTFAIISHPDAGKTTLTERILLFGNLIRSAGTVKGKKSGKFATSDWMEIEKQRGISVTSSVMNFRYDGYRVNILDTPGHEDFSEDTYRTLTAVDSVVMIIDATKGIEAQTLKLFKVCRMRGIPIFTFINKLDREGREPLELLEEIEEVLDIGTYPMNWPAGMGKRFLGIFDRQNERFIQYNGNEEETYIPYSELDQPEYEDLVSQGSYQAAKDEFSLVEEAGDDFSLDSVLSGEQTPVFFGSALAPFGVDTFFDTFINMAPVPAPRRSTEGLVSPDNQDFSGFVFKIQANMNPAHRDRVAFLRVCSGKFERGMSVTLSRTGKQLKLAQSQQFVASSRDTVEEAYAGDIIGIYDPNMYQIGDTLTEGKGGFEYNELPQFPPEQFKRVSAKNVMKSKQFYKGIEQLVQEGAIQLFHGSRGGSFILGAVGELQYEVFQYRMKNEYNVEVLLETIGDRIPRWMKEEQVDDSLFDERNMLVRDRENNPVVLFKNEFSLNWFRDKHPDIELIDLFEVNAYDQAHE</sequence>
<evidence type="ECO:0000256" key="6">
    <source>
        <dbReference type="ARBA" id="ARBA00023134"/>
    </source>
</evidence>
<evidence type="ECO:0000256" key="7">
    <source>
        <dbReference type="HAMAP-Rule" id="MF_00072"/>
    </source>
</evidence>
<dbReference type="NCBIfam" id="NF001964">
    <property type="entry name" value="PRK00741.1"/>
    <property type="match status" value="1"/>
</dbReference>
<keyword evidence="11" id="KW-1185">Reference proteome</keyword>
<keyword evidence="4 7" id="KW-0547">Nucleotide-binding</keyword>
<evidence type="ECO:0000256" key="2">
    <source>
        <dbReference type="ARBA" id="ARBA00009978"/>
    </source>
</evidence>
<dbReference type="Gene3D" id="3.30.70.3280">
    <property type="entry name" value="Peptide chain release factor 3, domain III"/>
    <property type="match status" value="1"/>
</dbReference>
<dbReference type="Pfam" id="PF22042">
    <property type="entry name" value="EF-G_D2"/>
    <property type="match status" value="1"/>
</dbReference>
<dbReference type="InterPro" id="IPR009000">
    <property type="entry name" value="Transl_B-barrel_sf"/>
</dbReference>
<evidence type="ECO:0000259" key="9">
    <source>
        <dbReference type="PROSITE" id="PS51722"/>
    </source>
</evidence>
<dbReference type="InterPro" id="IPR027417">
    <property type="entry name" value="P-loop_NTPase"/>
</dbReference>
<dbReference type="InterPro" id="IPR041732">
    <property type="entry name" value="RF3_GTP-bd"/>
</dbReference>
<evidence type="ECO:0000313" key="10">
    <source>
        <dbReference type="EMBL" id="MFC2949760.1"/>
    </source>
</evidence>
<dbReference type="SUPFAM" id="SSF52540">
    <property type="entry name" value="P-loop containing nucleoside triphosphate hydrolases"/>
    <property type="match status" value="1"/>
</dbReference>
<dbReference type="EMBL" id="JBHRRZ010000038">
    <property type="protein sequence ID" value="MFC2949760.1"/>
    <property type="molecule type" value="Genomic_DNA"/>
</dbReference>
<dbReference type="Gene3D" id="2.40.30.10">
    <property type="entry name" value="Translation factors"/>
    <property type="match status" value="1"/>
</dbReference>
<gene>
    <name evidence="7" type="primary">prfC</name>
    <name evidence="10" type="ORF">ACFODW_15670</name>
</gene>
<dbReference type="CDD" id="cd16259">
    <property type="entry name" value="RF3_III"/>
    <property type="match status" value="1"/>
</dbReference>
<evidence type="ECO:0000256" key="8">
    <source>
        <dbReference type="NCBIfam" id="TIGR00503"/>
    </source>
</evidence>
<feature type="binding site" evidence="7">
    <location>
        <begin position="85"/>
        <end position="89"/>
    </location>
    <ligand>
        <name>GTP</name>
        <dbReference type="ChEBI" id="CHEBI:37565"/>
    </ligand>
</feature>
<dbReference type="Gene3D" id="3.40.50.300">
    <property type="entry name" value="P-loop containing nucleotide triphosphate hydrolases"/>
    <property type="match status" value="1"/>
</dbReference>
<dbReference type="InterPro" id="IPR031157">
    <property type="entry name" value="G_TR_CS"/>
</dbReference>
<dbReference type="InterPro" id="IPR005225">
    <property type="entry name" value="Small_GTP-bd"/>
</dbReference>
<name>A0ABV7AAJ8_9BACI</name>
<dbReference type="NCBIfam" id="TIGR00503">
    <property type="entry name" value="prfC"/>
    <property type="match status" value="1"/>
</dbReference>
<keyword evidence="6 7" id="KW-0342">GTP-binding</keyword>
<dbReference type="PROSITE" id="PS00301">
    <property type="entry name" value="G_TR_1"/>
    <property type="match status" value="1"/>
</dbReference>
<evidence type="ECO:0000256" key="5">
    <source>
        <dbReference type="ARBA" id="ARBA00022917"/>
    </source>
</evidence>
<dbReference type="RefSeq" id="WP_390307730.1">
    <property type="nucleotide sequence ID" value="NZ_JBHRRZ010000038.1"/>
</dbReference>
<comment type="similarity">
    <text evidence="2 7">Belongs to the TRAFAC class translation factor GTPase superfamily. Classic translation factor GTPase family. PrfC subfamily.</text>
</comment>
<proteinExistence type="inferred from homology"/>
<feature type="domain" description="Tr-type G" evidence="9">
    <location>
        <begin position="8"/>
        <end position="276"/>
    </location>
</feature>
<comment type="function">
    <text evidence="7">Increases the formation of ribosomal termination complexes and stimulates activities of RF-1 and RF-2. It binds guanine nucleotides and has strong preference for UGA stop codons. It may interact directly with the ribosome. The stimulation of RF-1 and RF-2 is significantly reduced by GTP and GDP, but not by GMP.</text>
</comment>
<dbReference type="InterPro" id="IPR038467">
    <property type="entry name" value="RF3_dom_3_sf"/>
</dbReference>
<dbReference type="HAMAP" id="MF_00072">
    <property type="entry name" value="Rel_fac_3"/>
    <property type="match status" value="1"/>
</dbReference>
<evidence type="ECO:0000256" key="3">
    <source>
        <dbReference type="ARBA" id="ARBA00022490"/>
    </source>
</evidence>
<dbReference type="CDD" id="cd04169">
    <property type="entry name" value="RF3"/>
    <property type="match status" value="1"/>
</dbReference>
<dbReference type="Proteomes" id="UP001595387">
    <property type="component" value="Unassembled WGS sequence"/>
</dbReference>
<evidence type="ECO:0000313" key="11">
    <source>
        <dbReference type="Proteomes" id="UP001595387"/>
    </source>
</evidence>
<feature type="binding site" evidence="7">
    <location>
        <begin position="139"/>
        <end position="142"/>
    </location>
    <ligand>
        <name>GTP</name>
        <dbReference type="ChEBI" id="CHEBI:37565"/>
    </ligand>
</feature>
<dbReference type="SUPFAM" id="SSF54980">
    <property type="entry name" value="EF-G C-terminal domain-like"/>
    <property type="match status" value="1"/>
</dbReference>
<evidence type="ECO:0000256" key="1">
    <source>
        <dbReference type="ARBA" id="ARBA00004496"/>
    </source>
</evidence>
<dbReference type="Pfam" id="PF16658">
    <property type="entry name" value="RF3_C"/>
    <property type="match status" value="1"/>
</dbReference>
<feature type="binding site" evidence="7">
    <location>
        <begin position="17"/>
        <end position="24"/>
    </location>
    <ligand>
        <name>GTP</name>
        <dbReference type="ChEBI" id="CHEBI:37565"/>
    </ligand>
</feature>
<keyword evidence="3 7" id="KW-0963">Cytoplasm</keyword>
<dbReference type="InterPro" id="IPR053905">
    <property type="entry name" value="EF-G-like_DII"/>
</dbReference>
<dbReference type="PANTHER" id="PTHR43556">
    <property type="entry name" value="PEPTIDE CHAIN RELEASE FACTOR RF3"/>
    <property type="match status" value="1"/>
</dbReference>
<comment type="subcellular location">
    <subcellularLocation>
        <location evidence="1 7">Cytoplasm</location>
    </subcellularLocation>
</comment>
<dbReference type="InterPro" id="IPR035647">
    <property type="entry name" value="EFG_III/V"/>
</dbReference>
<evidence type="ECO:0000256" key="4">
    <source>
        <dbReference type="ARBA" id="ARBA00022741"/>
    </source>
</evidence>
<dbReference type="PRINTS" id="PR00315">
    <property type="entry name" value="ELONGATNFCT"/>
</dbReference>
<dbReference type="Pfam" id="PF00009">
    <property type="entry name" value="GTP_EFTU"/>
    <property type="match status" value="1"/>
</dbReference>
<dbReference type="SUPFAM" id="SSF50447">
    <property type="entry name" value="Translation proteins"/>
    <property type="match status" value="1"/>
</dbReference>
<reference evidence="11" key="1">
    <citation type="journal article" date="2019" name="Int. J. Syst. Evol. Microbiol.">
        <title>The Global Catalogue of Microorganisms (GCM) 10K type strain sequencing project: providing services to taxonomists for standard genome sequencing and annotation.</title>
        <authorList>
            <consortium name="The Broad Institute Genomics Platform"/>
            <consortium name="The Broad Institute Genome Sequencing Center for Infectious Disease"/>
            <person name="Wu L."/>
            <person name="Ma J."/>
        </authorList>
    </citation>
    <scope>NUCLEOTIDE SEQUENCE [LARGE SCALE GENOMIC DNA]</scope>
    <source>
        <strain evidence="11">KCTC 13193</strain>
    </source>
</reference>
<organism evidence="10 11">
    <name type="scientific">Virgibacillus sediminis</name>
    <dbReference type="NCBI Taxonomy" id="202260"/>
    <lineage>
        <taxon>Bacteria</taxon>
        <taxon>Bacillati</taxon>
        <taxon>Bacillota</taxon>
        <taxon>Bacilli</taxon>
        <taxon>Bacillales</taxon>
        <taxon>Bacillaceae</taxon>
        <taxon>Virgibacillus</taxon>
    </lineage>
</organism>
<dbReference type="InterPro" id="IPR004548">
    <property type="entry name" value="PrfC"/>
</dbReference>